<dbReference type="AlphaFoldDB" id="A0A8J7I1P7"/>
<evidence type="ECO:0000256" key="4">
    <source>
        <dbReference type="ARBA" id="ARBA00022692"/>
    </source>
</evidence>
<evidence type="ECO:0000313" key="8">
    <source>
        <dbReference type="EMBL" id="MBH8574395.1"/>
    </source>
</evidence>
<reference evidence="8 9" key="1">
    <citation type="journal article" date="2021" name="Int. J. Syst. Evol. Microbiol.">
        <title>Amazonocrinis nigriterrae gen. nov., sp. nov., Atlanticothrix silvestris gen. nov., sp. nov. and Dendronalium phyllosphericum gen. nov., sp. nov., nostocacean cyanobacteria from Brazilian environments.</title>
        <authorList>
            <person name="Alvarenga D.O."/>
            <person name="Andreote A.P.D."/>
            <person name="Branco L.H.Z."/>
            <person name="Delbaje E."/>
            <person name="Cruz R.B."/>
            <person name="Varani A.M."/>
            <person name="Fiore M.F."/>
        </authorList>
    </citation>
    <scope>NUCLEOTIDE SEQUENCE [LARGE SCALE GENOMIC DNA]</scope>
    <source>
        <strain evidence="8 9">CENA369</strain>
    </source>
</reference>
<comment type="similarity">
    <text evidence="2">Belongs to the DoxX family.</text>
</comment>
<gene>
    <name evidence="8" type="ORF">I8752_15470</name>
</gene>
<evidence type="ECO:0000256" key="3">
    <source>
        <dbReference type="ARBA" id="ARBA00022475"/>
    </source>
</evidence>
<keyword evidence="5 7" id="KW-1133">Transmembrane helix</keyword>
<evidence type="ECO:0000256" key="7">
    <source>
        <dbReference type="SAM" id="Phobius"/>
    </source>
</evidence>
<accession>A0A8J7I1P7</accession>
<proteinExistence type="inferred from homology"/>
<keyword evidence="3" id="KW-1003">Cell membrane</keyword>
<comment type="subcellular location">
    <subcellularLocation>
        <location evidence="1">Cell membrane</location>
        <topology evidence="1">Multi-pass membrane protein</topology>
    </subcellularLocation>
</comment>
<dbReference type="GO" id="GO:0005886">
    <property type="term" value="C:plasma membrane"/>
    <property type="evidence" value="ECO:0007669"/>
    <property type="project" value="UniProtKB-SubCell"/>
</dbReference>
<dbReference type="EMBL" id="JAECZA010000070">
    <property type="protein sequence ID" value="MBH8574395.1"/>
    <property type="molecule type" value="Genomic_DNA"/>
</dbReference>
<dbReference type="Pfam" id="PF07681">
    <property type="entry name" value="DoxX"/>
    <property type="match status" value="1"/>
</dbReference>
<keyword evidence="4 7" id="KW-0812">Transmembrane</keyword>
<sequence length="148" mass="16147">MVIQDLLHDLPPFLYNFQGWGLLVMRLIWGTVIVLYGWRMVKNPLHWMDRGGKPSGFPSFVQVIGAFTIFGGGIAIILGFLTPLAALGLAGAMAIALWLHVSHGEPLIKKQPDAPGDSYEASLVYLAIAVLFLFVGPGNLSLDSLLFR</sequence>
<feature type="transmembrane region" description="Helical" evidence="7">
    <location>
        <begin position="59"/>
        <end position="78"/>
    </location>
</feature>
<dbReference type="PANTHER" id="PTHR33452">
    <property type="entry name" value="OXIDOREDUCTASE CATD-RELATED"/>
    <property type="match status" value="1"/>
</dbReference>
<name>A0A8J7I1P7_9NOST</name>
<feature type="transmembrane region" description="Helical" evidence="7">
    <location>
        <begin position="20"/>
        <end position="38"/>
    </location>
</feature>
<comment type="caution">
    <text evidence="8">The sequence shown here is derived from an EMBL/GenBank/DDBJ whole genome shotgun (WGS) entry which is preliminary data.</text>
</comment>
<keyword evidence="9" id="KW-1185">Reference proteome</keyword>
<keyword evidence="6 7" id="KW-0472">Membrane</keyword>
<evidence type="ECO:0000256" key="6">
    <source>
        <dbReference type="ARBA" id="ARBA00023136"/>
    </source>
</evidence>
<evidence type="ECO:0000313" key="9">
    <source>
        <dbReference type="Proteomes" id="UP000662314"/>
    </source>
</evidence>
<protein>
    <submittedName>
        <fullName evidence="8">DoxX family protein</fullName>
    </submittedName>
</protein>
<dbReference type="PANTHER" id="PTHR33452:SF1">
    <property type="entry name" value="INNER MEMBRANE PROTEIN YPHA-RELATED"/>
    <property type="match status" value="1"/>
</dbReference>
<organism evidence="8 9">
    <name type="scientific">Dendronalium phyllosphericum CENA369</name>
    <dbReference type="NCBI Taxonomy" id="1725256"/>
    <lineage>
        <taxon>Bacteria</taxon>
        <taxon>Bacillati</taxon>
        <taxon>Cyanobacteriota</taxon>
        <taxon>Cyanophyceae</taxon>
        <taxon>Nostocales</taxon>
        <taxon>Nostocaceae</taxon>
        <taxon>Dendronalium</taxon>
        <taxon>Dendronalium phyllosphericum</taxon>
    </lineage>
</organism>
<dbReference type="InterPro" id="IPR051907">
    <property type="entry name" value="DoxX-like_oxidoreductase"/>
</dbReference>
<feature type="transmembrane region" description="Helical" evidence="7">
    <location>
        <begin position="84"/>
        <end position="101"/>
    </location>
</feature>
<evidence type="ECO:0000256" key="1">
    <source>
        <dbReference type="ARBA" id="ARBA00004651"/>
    </source>
</evidence>
<feature type="transmembrane region" description="Helical" evidence="7">
    <location>
        <begin position="122"/>
        <end position="142"/>
    </location>
</feature>
<evidence type="ECO:0000256" key="5">
    <source>
        <dbReference type="ARBA" id="ARBA00022989"/>
    </source>
</evidence>
<dbReference type="InterPro" id="IPR032808">
    <property type="entry name" value="DoxX"/>
</dbReference>
<evidence type="ECO:0000256" key="2">
    <source>
        <dbReference type="ARBA" id="ARBA00006679"/>
    </source>
</evidence>
<dbReference type="RefSeq" id="WP_214433207.1">
    <property type="nucleotide sequence ID" value="NZ_CAWPUQ010000307.1"/>
</dbReference>
<dbReference type="Proteomes" id="UP000662314">
    <property type="component" value="Unassembled WGS sequence"/>
</dbReference>